<keyword evidence="1" id="KW-0378">Hydrolase</keyword>
<keyword evidence="6" id="KW-1185">Reference proteome</keyword>
<dbReference type="PANTHER" id="PTHR43156">
    <property type="entry name" value="STAGE II SPORULATION PROTEIN E-RELATED"/>
    <property type="match status" value="1"/>
</dbReference>
<dbReference type="EMBL" id="VKLS01000214">
    <property type="protein sequence ID" value="TSB38151.1"/>
    <property type="molecule type" value="Genomic_DNA"/>
</dbReference>
<keyword evidence="3" id="KW-0812">Transmembrane</keyword>
<dbReference type="InterPro" id="IPR036457">
    <property type="entry name" value="PPM-type-like_dom_sf"/>
</dbReference>
<protein>
    <submittedName>
        <fullName evidence="5">Serine/threonine-protein phosphatase</fullName>
    </submittedName>
</protein>
<dbReference type="GO" id="GO:0016791">
    <property type="term" value="F:phosphatase activity"/>
    <property type="evidence" value="ECO:0007669"/>
    <property type="project" value="TreeGrafter"/>
</dbReference>
<feature type="domain" description="PPM-type phosphatase" evidence="4">
    <location>
        <begin position="147"/>
        <end position="374"/>
    </location>
</feature>
<dbReference type="PANTHER" id="PTHR43156:SF2">
    <property type="entry name" value="STAGE II SPORULATION PROTEIN E"/>
    <property type="match status" value="1"/>
</dbReference>
<sequence>MIRNRVSDGARTDVTRTRWTFVLVLPGLWVFAVLAWELSWPSSGQLLQLLAAAPAIACAGTGRRLCVVMGGACALLALVPFDGAPPAGPGLPARAVNCAAILTVVCASYLPAGRRLRLVRELVRAREVAATAQRALLPPLPPRIGTVAPAALHLSADEGASMGGDLYDVVATRHGVRAVIGDVRGHGLAALATVAAMLGCFREAAHDEYELSEVLRRLERAHARHLAGRDPATASGPLGPDAEEFVTILLLEIAPDGTARALNCGHPWPYRVAPGVVEPAVRAEPLPPLGLFPLPRALDTVACGRLAPAEGLLLYTDGAYDARGVDGGFFPLAETVRRFAGARADAVVGGVHDALLRHARGQLTDDVALVMLSAAPPRTPGPVPSGPGRPVARVEQPSRPRAQARVPRRPAPVTASRDRAPSSTAAPCTAGDEASSHPV</sequence>
<dbReference type="Pfam" id="PF07228">
    <property type="entry name" value="SpoIIE"/>
    <property type="match status" value="1"/>
</dbReference>
<dbReference type="InterPro" id="IPR001932">
    <property type="entry name" value="PPM-type_phosphatase-like_dom"/>
</dbReference>
<evidence type="ECO:0000256" key="3">
    <source>
        <dbReference type="SAM" id="Phobius"/>
    </source>
</evidence>
<evidence type="ECO:0000313" key="6">
    <source>
        <dbReference type="Proteomes" id="UP000320888"/>
    </source>
</evidence>
<feature type="transmembrane region" description="Helical" evidence="3">
    <location>
        <begin position="20"/>
        <end position="38"/>
    </location>
</feature>
<gene>
    <name evidence="5" type="ORF">FNZ23_17435</name>
</gene>
<dbReference type="Gene3D" id="3.60.40.10">
    <property type="entry name" value="PPM-type phosphatase domain"/>
    <property type="match status" value="1"/>
</dbReference>
<proteinExistence type="predicted"/>
<dbReference type="Proteomes" id="UP000320888">
    <property type="component" value="Unassembled WGS sequence"/>
</dbReference>
<evidence type="ECO:0000259" key="4">
    <source>
        <dbReference type="SMART" id="SM00331"/>
    </source>
</evidence>
<accession>A0A553Z9P5</accession>
<feature type="compositionally biased region" description="Low complexity" evidence="2">
    <location>
        <begin position="388"/>
        <end position="415"/>
    </location>
</feature>
<reference evidence="5 6" key="1">
    <citation type="submission" date="2019-07" db="EMBL/GenBank/DDBJ databases">
        <title>Draft genome for Streptomyces benahoarensis MZ03-48.</title>
        <authorList>
            <person name="Gonzalez-Pimentel J.L."/>
        </authorList>
    </citation>
    <scope>NUCLEOTIDE SEQUENCE [LARGE SCALE GENOMIC DNA]</scope>
    <source>
        <strain evidence="5 6">MZ03-48</strain>
    </source>
</reference>
<evidence type="ECO:0000313" key="5">
    <source>
        <dbReference type="EMBL" id="TSB38151.1"/>
    </source>
</evidence>
<name>A0A553Z9P5_9ACTN</name>
<evidence type="ECO:0000256" key="1">
    <source>
        <dbReference type="ARBA" id="ARBA00022801"/>
    </source>
</evidence>
<organism evidence="5 6">
    <name type="scientific">Streptomyces benahoarensis</name>
    <dbReference type="NCBI Taxonomy" id="2595054"/>
    <lineage>
        <taxon>Bacteria</taxon>
        <taxon>Bacillati</taxon>
        <taxon>Actinomycetota</taxon>
        <taxon>Actinomycetes</taxon>
        <taxon>Kitasatosporales</taxon>
        <taxon>Streptomycetaceae</taxon>
        <taxon>Streptomyces</taxon>
    </lineage>
</organism>
<comment type="caution">
    <text evidence="5">The sequence shown here is derived from an EMBL/GenBank/DDBJ whole genome shotgun (WGS) entry which is preliminary data.</text>
</comment>
<dbReference type="OrthoDB" id="5177934at2"/>
<keyword evidence="3" id="KW-0472">Membrane</keyword>
<dbReference type="SMART" id="SM00331">
    <property type="entry name" value="PP2C_SIG"/>
    <property type="match status" value="1"/>
</dbReference>
<dbReference type="InterPro" id="IPR052016">
    <property type="entry name" value="Bact_Sigma-Reg"/>
</dbReference>
<feature type="compositionally biased region" description="Pro residues" evidence="2">
    <location>
        <begin position="377"/>
        <end position="387"/>
    </location>
</feature>
<evidence type="ECO:0000256" key="2">
    <source>
        <dbReference type="SAM" id="MobiDB-lite"/>
    </source>
</evidence>
<dbReference type="AlphaFoldDB" id="A0A553Z9P5"/>
<keyword evidence="3" id="KW-1133">Transmembrane helix</keyword>
<feature type="region of interest" description="Disordered" evidence="2">
    <location>
        <begin position="375"/>
        <end position="439"/>
    </location>
</feature>